<evidence type="ECO:0000313" key="2">
    <source>
        <dbReference type="Proteomes" id="UP001241377"/>
    </source>
</evidence>
<gene>
    <name evidence="1" type="ORF">QFC19_001493</name>
</gene>
<name>A0ACC2WFX1_9TREE</name>
<keyword evidence="2" id="KW-1185">Reference proteome</keyword>
<dbReference type="Proteomes" id="UP001241377">
    <property type="component" value="Unassembled WGS sequence"/>
</dbReference>
<dbReference type="EMBL" id="JASBWR010000011">
    <property type="protein sequence ID" value="KAJ9110664.1"/>
    <property type="molecule type" value="Genomic_DNA"/>
</dbReference>
<comment type="caution">
    <text evidence="1">The sequence shown here is derived from an EMBL/GenBank/DDBJ whole genome shotgun (WGS) entry which is preliminary data.</text>
</comment>
<evidence type="ECO:0000313" key="1">
    <source>
        <dbReference type="EMBL" id="KAJ9110664.1"/>
    </source>
</evidence>
<protein>
    <submittedName>
        <fullName evidence="1">Uncharacterized protein</fullName>
    </submittedName>
</protein>
<accession>A0ACC2WFX1</accession>
<reference evidence="1" key="1">
    <citation type="submission" date="2023-04" db="EMBL/GenBank/DDBJ databases">
        <title>Draft Genome sequencing of Naganishia species isolated from polar environments using Oxford Nanopore Technology.</title>
        <authorList>
            <person name="Leo P."/>
            <person name="Venkateswaran K."/>
        </authorList>
    </citation>
    <scope>NUCLEOTIDE SEQUENCE</scope>
    <source>
        <strain evidence="1">MNA-CCFEE 5261</strain>
    </source>
</reference>
<proteinExistence type="predicted"/>
<sequence>MSPNGSHHDHSGHPSPILAAHGTLPPVPYRRGSTDNLSSLDSRGRSRSPGGHVSHKGALIIHIPSYVILVRPPGIGENNAPRDDTVLDGQLEVIMEKPRMAKSIRVTITATCRLQIPGEPIWQEANIFERSVEIAGNNADGTPGIKLEKGSQRFEFHLILPSTLATYDRHPMARLTHNIKAVVEGINEKPVHSPFALFGGIGKGKQKEKSRGRSRPGSRATSPSSGQRTPSTNRNGLALRTHTASFDRHLNSLGGGLPSPGLSSSRDTPPPTPFGYSHDHSGSYATLSSLNPSYTPSYSIPEHADYVSVPMSRENSVAFEDEPEIKPLRGHLSTERHLIVAANPFEANTPNNLSIIKTGHLAGVGDWKLSLQSDEFSVGSYVALKLRFISPSPKATIFAVRLLLSQSYSVKSLEDPEASLVSCPKRNFLVCTEGNIPHEKRPTKEATAMWRGSAVGKMNDFSSKQLEETLEEDFRVASGIKRLPDDTKARPSTYEGTVTPIKVAHEFVLQVFFSVDGEDLIGNQINDGDASGVMRMLVLPIPVMMPSCCCTFERIALPEYSETEAAVTSGMGALCACGYTLDQLAARANEIEDDEVDRVDIDSLSLDARGRRRLREADRHKAQFERTGSGSANNGGSSSNGGSASRGPRAT</sequence>
<organism evidence="1 2">
    <name type="scientific">Naganishia cerealis</name>
    <dbReference type="NCBI Taxonomy" id="610337"/>
    <lineage>
        <taxon>Eukaryota</taxon>
        <taxon>Fungi</taxon>
        <taxon>Dikarya</taxon>
        <taxon>Basidiomycota</taxon>
        <taxon>Agaricomycotina</taxon>
        <taxon>Tremellomycetes</taxon>
        <taxon>Filobasidiales</taxon>
        <taxon>Filobasidiaceae</taxon>
        <taxon>Naganishia</taxon>
    </lineage>
</organism>